<feature type="domain" description="GS catalytic" evidence="8">
    <location>
        <begin position="123"/>
        <end position="449"/>
    </location>
</feature>
<evidence type="ECO:0000256" key="3">
    <source>
        <dbReference type="ARBA" id="ARBA00022741"/>
    </source>
</evidence>
<protein>
    <submittedName>
        <fullName evidence="9">Glutamine synthetase</fullName>
    </submittedName>
</protein>
<dbReference type="InterPro" id="IPR014746">
    <property type="entry name" value="Gln_synth/guanido_kin_cat_dom"/>
</dbReference>
<dbReference type="PROSITE" id="PS51987">
    <property type="entry name" value="GS_CATALYTIC"/>
    <property type="match status" value="1"/>
</dbReference>
<dbReference type="GO" id="GO:0006576">
    <property type="term" value="P:biogenic amine metabolic process"/>
    <property type="evidence" value="ECO:0007669"/>
    <property type="project" value="UniProtKB-ARBA"/>
</dbReference>
<dbReference type="InterPro" id="IPR008146">
    <property type="entry name" value="Gln_synth_cat_dom"/>
</dbReference>
<dbReference type="InterPro" id="IPR008147">
    <property type="entry name" value="Gln_synt_N"/>
</dbReference>
<dbReference type="PANTHER" id="PTHR43785:SF12">
    <property type="entry name" value="TYPE-1 GLUTAMINE SYNTHETASE 2"/>
    <property type="match status" value="1"/>
</dbReference>
<dbReference type="SUPFAM" id="SSF54368">
    <property type="entry name" value="Glutamine synthetase, N-terminal domain"/>
    <property type="match status" value="1"/>
</dbReference>
<accession>A0A1X1WPQ4</accession>
<gene>
    <name evidence="9" type="ORF">AWC12_11790</name>
</gene>
<dbReference type="PANTHER" id="PTHR43785">
    <property type="entry name" value="GAMMA-GLUTAMYLPUTRESCINE SYNTHETASE"/>
    <property type="match status" value="1"/>
</dbReference>
<dbReference type="GO" id="GO:0006542">
    <property type="term" value="P:glutamine biosynthetic process"/>
    <property type="evidence" value="ECO:0007669"/>
    <property type="project" value="InterPro"/>
</dbReference>
<reference evidence="9 10" key="1">
    <citation type="submission" date="2016-01" db="EMBL/GenBank/DDBJ databases">
        <title>The new phylogeny of the genus Mycobacterium.</title>
        <authorList>
            <person name="Tarcisio F."/>
            <person name="Conor M."/>
            <person name="Antonella G."/>
            <person name="Elisabetta G."/>
            <person name="Giulia F.S."/>
            <person name="Sara T."/>
            <person name="Anna F."/>
            <person name="Clotilde B."/>
            <person name="Roberto B."/>
            <person name="Veronica D.S."/>
            <person name="Fabio R."/>
            <person name="Monica P."/>
            <person name="Olivier J."/>
            <person name="Enrico T."/>
            <person name="Nicola S."/>
        </authorList>
    </citation>
    <scope>NUCLEOTIDE SEQUENCE [LARGE SCALE GENOMIC DNA]</scope>
    <source>
        <strain evidence="9 10">DSM 45541</strain>
    </source>
</reference>
<keyword evidence="3" id="KW-0547">Nucleotide-binding</keyword>
<dbReference type="SUPFAM" id="SSF55931">
    <property type="entry name" value="Glutamine synthetase/guanido kinase"/>
    <property type="match status" value="1"/>
</dbReference>
<evidence type="ECO:0000256" key="2">
    <source>
        <dbReference type="ARBA" id="ARBA00022598"/>
    </source>
</evidence>
<dbReference type="Proteomes" id="UP000193622">
    <property type="component" value="Unassembled WGS sequence"/>
</dbReference>
<proteinExistence type="inferred from homology"/>
<dbReference type="GO" id="GO:0042402">
    <property type="term" value="P:biogenic amine catabolic process"/>
    <property type="evidence" value="ECO:0007669"/>
    <property type="project" value="UniProtKB-ARBA"/>
</dbReference>
<dbReference type="Gene3D" id="3.30.590.10">
    <property type="entry name" value="Glutamine synthetase/guanido kinase, catalytic domain"/>
    <property type="match status" value="1"/>
</dbReference>
<dbReference type="SMART" id="SM01230">
    <property type="entry name" value="Gln-synt_C"/>
    <property type="match status" value="1"/>
</dbReference>
<evidence type="ECO:0000259" key="7">
    <source>
        <dbReference type="PROSITE" id="PS51986"/>
    </source>
</evidence>
<dbReference type="GO" id="GO:0005524">
    <property type="term" value="F:ATP binding"/>
    <property type="evidence" value="ECO:0007669"/>
    <property type="project" value="UniProtKB-KW"/>
</dbReference>
<evidence type="ECO:0000256" key="4">
    <source>
        <dbReference type="ARBA" id="ARBA00022840"/>
    </source>
</evidence>
<organism evidence="9 10">
    <name type="scientific">Mycolicibacterium iranicum</name>
    <name type="common">Mycobacterium iranicum</name>
    <dbReference type="NCBI Taxonomy" id="912594"/>
    <lineage>
        <taxon>Bacteria</taxon>
        <taxon>Bacillati</taxon>
        <taxon>Actinomycetota</taxon>
        <taxon>Actinomycetes</taxon>
        <taxon>Mycobacteriales</taxon>
        <taxon>Mycobacteriaceae</taxon>
        <taxon>Mycolicibacterium</taxon>
    </lineage>
</organism>
<name>A0A1X1WPQ4_MYCIR</name>
<dbReference type="Pfam" id="PF00120">
    <property type="entry name" value="Gln-synt_C"/>
    <property type="match status" value="1"/>
</dbReference>
<evidence type="ECO:0000259" key="8">
    <source>
        <dbReference type="PROSITE" id="PS51987"/>
    </source>
</evidence>
<evidence type="ECO:0000256" key="6">
    <source>
        <dbReference type="RuleBase" id="RU000384"/>
    </source>
</evidence>
<evidence type="ECO:0000313" key="10">
    <source>
        <dbReference type="Proteomes" id="UP000193622"/>
    </source>
</evidence>
<comment type="caution">
    <text evidence="9">The sequence shown here is derived from an EMBL/GenBank/DDBJ whole genome shotgun (WGS) entry which is preliminary data.</text>
</comment>
<feature type="domain" description="GS beta-grasp" evidence="7">
    <location>
        <begin position="20"/>
        <end position="116"/>
    </location>
</feature>
<evidence type="ECO:0000256" key="1">
    <source>
        <dbReference type="ARBA" id="ARBA00009897"/>
    </source>
</evidence>
<dbReference type="InterPro" id="IPR036651">
    <property type="entry name" value="Gln_synt_N_sf"/>
</dbReference>
<dbReference type="FunFam" id="3.30.590.10:FF:000005">
    <property type="entry name" value="Probable glutamine synthetase"/>
    <property type="match status" value="1"/>
</dbReference>
<evidence type="ECO:0000313" key="9">
    <source>
        <dbReference type="EMBL" id="ORV88591.1"/>
    </source>
</evidence>
<keyword evidence="2" id="KW-0436">Ligase</keyword>
<comment type="similarity">
    <text evidence="1 5 6">Belongs to the glutamine synthetase family.</text>
</comment>
<dbReference type="EMBL" id="LQPC01000028">
    <property type="protein sequence ID" value="ORV88591.1"/>
    <property type="molecule type" value="Genomic_DNA"/>
</dbReference>
<dbReference type="PROSITE" id="PS51986">
    <property type="entry name" value="GS_BETA_GRASP"/>
    <property type="match status" value="1"/>
</dbReference>
<keyword evidence="4" id="KW-0067">ATP-binding</keyword>
<dbReference type="GO" id="GO:0004356">
    <property type="term" value="F:glutamine synthetase activity"/>
    <property type="evidence" value="ECO:0007669"/>
    <property type="project" value="InterPro"/>
</dbReference>
<dbReference type="AlphaFoldDB" id="A0A1X1WPQ4"/>
<evidence type="ECO:0000256" key="5">
    <source>
        <dbReference type="PROSITE-ProRule" id="PRU01330"/>
    </source>
</evidence>
<dbReference type="Gene3D" id="3.10.20.70">
    <property type="entry name" value="Glutamine synthetase, N-terminal domain"/>
    <property type="match status" value="1"/>
</dbReference>
<sequence>MTPASATPTLEELRERVESGEIHTVLLGFVDMQGRLQGKRCSGRYFVHEVADHGAGACDYLLSVDVEMNPQAGYDIAGWDKGHGDFTLNPDLSTLRVLAWREGTAVCFADAAWSDGTPVVQSPRQVLQRQLDRLAERGWTSNAATELEFIAHQETYEQAWNAGYVNLTPINRYNVDYSLFGLTQADPLITDICRALEDSGLFVETAKGEANYGQHEINLKYDEAMASADAHVLFKHAVKEIALRHDVSATFMAKWDNREGNSCHVHMSLQDQDGNAVFEQQPELFDHFVAGQLACLNEFTLFFAPNINSYKRFASRSFAPTAIAWGHDNRSCALRVLGKGPATRIENRVGGGDVNPYLVLAATIAAGLHGIDNQLALPPAEEHDAYSADHERIPLTLADAITSLRGSTTAREAFGDDVIEHYLHAAEIELAEFNSAITDWERKRGYERL</sequence>
<dbReference type="RefSeq" id="WP_085174277.1">
    <property type="nucleotide sequence ID" value="NZ_LQPC01000028.1"/>
</dbReference>